<feature type="binding site" evidence="10">
    <location>
        <position position="196"/>
    </location>
    <ligand>
        <name>UDP-N-acetyl-alpha-D-glucosamine</name>
        <dbReference type="ChEBI" id="CHEBI:57705"/>
    </ligand>
</feature>
<dbReference type="GO" id="GO:0051991">
    <property type="term" value="F:UDP-N-acetyl-D-glucosamine:N-acetylmuramoyl-L-alanyl-D-glutamyl-meso-2,6-diaminopimelyl-D-alanyl-D-alanine-diphosphoundecaprenol 4-beta-N-acetylglucosaminlytransferase activity"/>
    <property type="evidence" value="ECO:0007669"/>
    <property type="project" value="RHEA"/>
</dbReference>
<comment type="subcellular location">
    <subcellularLocation>
        <location evidence="10">Cell membrane</location>
        <topology evidence="10">Peripheral membrane protein</topology>
        <orientation evidence="10">Cytoplasmic side</orientation>
    </subcellularLocation>
</comment>
<evidence type="ECO:0000313" key="14">
    <source>
        <dbReference type="Proteomes" id="UP000194946"/>
    </source>
</evidence>
<protein>
    <recommendedName>
        <fullName evidence="10">UDP-N-acetylglucosamine--N-acetylmuramyl-(pentapeptide) pyrophosphoryl-undecaprenol N-acetylglucosamine transferase</fullName>
        <ecNumber evidence="10">2.4.1.227</ecNumber>
    </recommendedName>
    <alternativeName>
        <fullName evidence="10">Undecaprenyl-PP-MurNAc-pentapeptide-UDPGlcNAc GlcNAc transferase</fullName>
    </alternativeName>
</protein>
<dbReference type="NCBIfam" id="TIGR01133">
    <property type="entry name" value="murG"/>
    <property type="match status" value="1"/>
</dbReference>
<dbReference type="InterPro" id="IPR006009">
    <property type="entry name" value="GlcNAc_MurG"/>
</dbReference>
<keyword evidence="5 10" id="KW-0133">Cell shape</keyword>
<organism evidence="13 14">
    <name type="scientific">Commensalibacter intestini</name>
    <dbReference type="NCBI Taxonomy" id="479936"/>
    <lineage>
        <taxon>Bacteria</taxon>
        <taxon>Pseudomonadati</taxon>
        <taxon>Pseudomonadota</taxon>
        <taxon>Alphaproteobacteria</taxon>
        <taxon>Acetobacterales</taxon>
        <taxon>Acetobacteraceae</taxon>
    </lineage>
</organism>
<comment type="similarity">
    <text evidence="10">Belongs to the glycosyltransferase 28 family. MurG subfamily.</text>
</comment>
<evidence type="ECO:0000259" key="12">
    <source>
        <dbReference type="Pfam" id="PF04101"/>
    </source>
</evidence>
<sequence>MNKPTIAIVAGGTGGHFFPAKALAIQLRERNYPILFMTDKRIEDPQLAEWNDTQQFIIDGGGIAKKSFGKKISNGFELLKGISQSHKILKENPVTAIIGFGGYPSIPPLTAARLISKKKRPKIILHEGNAIIGKANAMLSHFANVIATSYPEVTGISKHIPVKATGLPVRPDITALYPAPYQAPTDEISLLIWGGSLGAKIFGEIVPYALENLPKEIKQKLRITQQVRQEDLNRVAQIYDKAEIKATLAPFLNNVSDLLKQAHLVIGRAGGSSVSELSLAGKPAILVPYPFAANKEQDYNAKALEQEGSAWVIDQKEFSVTPLTALLNELFSNPEKLSKAAAAHHLVYPNAAKELADLIEYYINV</sequence>
<evidence type="ECO:0000256" key="10">
    <source>
        <dbReference type="HAMAP-Rule" id="MF_00033"/>
    </source>
</evidence>
<dbReference type="GO" id="GO:0009252">
    <property type="term" value="P:peptidoglycan biosynthetic process"/>
    <property type="evidence" value="ECO:0007669"/>
    <property type="project" value="UniProtKB-UniRule"/>
</dbReference>
<evidence type="ECO:0000256" key="5">
    <source>
        <dbReference type="ARBA" id="ARBA00022960"/>
    </source>
</evidence>
<gene>
    <name evidence="10" type="primary">murG</name>
    <name evidence="13" type="ORF">HK18_10465</name>
</gene>
<dbReference type="UniPathway" id="UPA00219"/>
<keyword evidence="14" id="KW-1185">Reference proteome</keyword>
<comment type="function">
    <text evidence="10">Cell wall formation. Catalyzes the transfer of a GlcNAc subunit on undecaprenyl-pyrophosphoryl-MurNAc-pentapeptide (lipid intermediate I) to form undecaprenyl-pyrophosphoryl-MurNAc-(pentapeptide)GlcNAc (lipid intermediate II).</text>
</comment>
<dbReference type="Pfam" id="PF03033">
    <property type="entry name" value="Glyco_transf_28"/>
    <property type="match status" value="1"/>
</dbReference>
<comment type="caution">
    <text evidence="10">Lacks conserved residue(s) required for the propagation of feature annotation.</text>
</comment>
<evidence type="ECO:0000256" key="2">
    <source>
        <dbReference type="ARBA" id="ARBA00022618"/>
    </source>
</evidence>
<evidence type="ECO:0000256" key="3">
    <source>
        <dbReference type="ARBA" id="ARBA00022676"/>
    </source>
</evidence>
<feature type="domain" description="Glycosyl transferase family 28 C-terminal" evidence="12">
    <location>
        <begin position="190"/>
        <end position="344"/>
    </location>
</feature>
<evidence type="ECO:0000256" key="7">
    <source>
        <dbReference type="ARBA" id="ARBA00023136"/>
    </source>
</evidence>
<evidence type="ECO:0000256" key="9">
    <source>
        <dbReference type="ARBA" id="ARBA00023316"/>
    </source>
</evidence>
<keyword evidence="6 10" id="KW-0573">Peptidoglycan synthesis</keyword>
<dbReference type="PANTHER" id="PTHR21015">
    <property type="entry name" value="UDP-N-ACETYLGLUCOSAMINE--N-ACETYLMURAMYL-(PENTAPEPTIDE) PYROPHOSPHORYL-UNDECAPRENOL N-ACETYLGLUCOSAMINE TRANSFERASE 1"/>
    <property type="match status" value="1"/>
</dbReference>
<dbReference type="GO" id="GO:0051301">
    <property type="term" value="P:cell division"/>
    <property type="evidence" value="ECO:0007669"/>
    <property type="project" value="UniProtKB-KW"/>
</dbReference>
<keyword evidence="2 10" id="KW-0132">Cell division</keyword>
<dbReference type="GO" id="GO:0008360">
    <property type="term" value="P:regulation of cell shape"/>
    <property type="evidence" value="ECO:0007669"/>
    <property type="project" value="UniProtKB-KW"/>
</dbReference>
<accession>A0A251ZUT7</accession>
<evidence type="ECO:0000259" key="11">
    <source>
        <dbReference type="Pfam" id="PF03033"/>
    </source>
</evidence>
<dbReference type="InterPro" id="IPR007235">
    <property type="entry name" value="Glyco_trans_28_C"/>
</dbReference>
<keyword evidence="7 10" id="KW-0472">Membrane</keyword>
<evidence type="ECO:0000256" key="1">
    <source>
        <dbReference type="ARBA" id="ARBA00022475"/>
    </source>
</evidence>
<dbReference type="HAMAP" id="MF_00033">
    <property type="entry name" value="MurG"/>
    <property type="match status" value="1"/>
</dbReference>
<dbReference type="GO" id="GO:0005886">
    <property type="term" value="C:plasma membrane"/>
    <property type="evidence" value="ECO:0007669"/>
    <property type="project" value="UniProtKB-SubCell"/>
</dbReference>
<keyword evidence="8 10" id="KW-0131">Cell cycle</keyword>
<dbReference type="RefSeq" id="WP_008853086.1">
    <property type="nucleotide sequence ID" value="NZ_JOPB01000007.1"/>
</dbReference>
<comment type="pathway">
    <text evidence="10">Cell wall biogenesis; peptidoglycan biosynthesis.</text>
</comment>
<feature type="binding site" evidence="10">
    <location>
        <position position="297"/>
    </location>
    <ligand>
        <name>UDP-N-acetyl-alpha-D-glucosamine</name>
        <dbReference type="ChEBI" id="CHEBI:57705"/>
    </ligand>
</feature>
<keyword evidence="3 10" id="KW-0328">Glycosyltransferase</keyword>
<feature type="binding site" evidence="10">
    <location>
        <begin position="13"/>
        <end position="15"/>
    </location>
    <ligand>
        <name>UDP-N-acetyl-alpha-D-glucosamine</name>
        <dbReference type="ChEBI" id="CHEBI:57705"/>
    </ligand>
</feature>
<feature type="domain" description="Glycosyltransferase family 28 N-terminal" evidence="11">
    <location>
        <begin position="6"/>
        <end position="147"/>
    </location>
</feature>
<comment type="caution">
    <text evidence="13">The sequence shown here is derived from an EMBL/GenBank/DDBJ whole genome shotgun (WGS) entry which is preliminary data.</text>
</comment>
<dbReference type="GO" id="GO:0005975">
    <property type="term" value="P:carbohydrate metabolic process"/>
    <property type="evidence" value="ECO:0007669"/>
    <property type="project" value="InterPro"/>
</dbReference>
<keyword evidence="1 10" id="KW-1003">Cell membrane</keyword>
<dbReference type="Proteomes" id="UP000194946">
    <property type="component" value="Unassembled WGS sequence"/>
</dbReference>
<dbReference type="InterPro" id="IPR004276">
    <property type="entry name" value="GlycoTrans_28_N"/>
</dbReference>
<dbReference type="Pfam" id="PF04101">
    <property type="entry name" value="Glyco_tran_28_C"/>
    <property type="match status" value="1"/>
</dbReference>
<proteinExistence type="inferred from homology"/>
<feature type="binding site" evidence="10">
    <location>
        <position position="170"/>
    </location>
    <ligand>
        <name>UDP-N-acetyl-alpha-D-glucosamine</name>
        <dbReference type="ChEBI" id="CHEBI:57705"/>
    </ligand>
</feature>
<evidence type="ECO:0000313" key="13">
    <source>
        <dbReference type="EMBL" id="OUI78437.1"/>
    </source>
</evidence>
<name>A0A251ZUT7_9PROT</name>
<dbReference type="GO" id="GO:0071555">
    <property type="term" value="P:cell wall organization"/>
    <property type="evidence" value="ECO:0007669"/>
    <property type="project" value="UniProtKB-KW"/>
</dbReference>
<keyword evidence="4 10" id="KW-0808">Transferase</keyword>
<dbReference type="PANTHER" id="PTHR21015:SF22">
    <property type="entry name" value="GLYCOSYLTRANSFERASE"/>
    <property type="match status" value="1"/>
</dbReference>
<dbReference type="AlphaFoldDB" id="A0A251ZUT7"/>
<dbReference type="EMBL" id="JOPB01000007">
    <property type="protein sequence ID" value="OUI78437.1"/>
    <property type="molecule type" value="Genomic_DNA"/>
</dbReference>
<dbReference type="GO" id="GO:0050511">
    <property type="term" value="F:undecaprenyldiphospho-muramoylpentapeptide beta-N-acetylglucosaminyltransferase activity"/>
    <property type="evidence" value="ECO:0007669"/>
    <property type="project" value="UniProtKB-UniRule"/>
</dbReference>
<keyword evidence="9 10" id="KW-0961">Cell wall biogenesis/degradation</keyword>
<evidence type="ECO:0000256" key="8">
    <source>
        <dbReference type="ARBA" id="ARBA00023306"/>
    </source>
</evidence>
<reference evidence="14" key="1">
    <citation type="submission" date="2014-06" db="EMBL/GenBank/DDBJ databases">
        <authorList>
            <person name="Winans N.J."/>
            <person name="Newell P.D."/>
            <person name="Douglas A.E."/>
        </authorList>
    </citation>
    <scope>NUCLEOTIDE SEQUENCE [LARGE SCALE GENOMIC DNA]</scope>
    <source>
        <strain evidence="14">DmL_052</strain>
    </source>
</reference>
<feature type="binding site" evidence="10">
    <location>
        <position position="129"/>
    </location>
    <ligand>
        <name>UDP-N-acetyl-alpha-D-glucosamine</name>
        <dbReference type="ChEBI" id="CHEBI:57705"/>
    </ligand>
</feature>
<evidence type="ECO:0000256" key="4">
    <source>
        <dbReference type="ARBA" id="ARBA00022679"/>
    </source>
</evidence>
<dbReference type="EC" id="2.4.1.227" evidence="10"/>
<dbReference type="CDD" id="cd03785">
    <property type="entry name" value="GT28_MurG"/>
    <property type="match status" value="1"/>
</dbReference>
<dbReference type="SUPFAM" id="SSF53756">
    <property type="entry name" value="UDP-Glycosyltransferase/glycogen phosphorylase"/>
    <property type="match status" value="1"/>
</dbReference>
<comment type="catalytic activity">
    <reaction evidence="10">
        <text>di-trans,octa-cis-undecaprenyl diphospho-N-acetyl-alpha-D-muramoyl-L-alanyl-D-glutamyl-meso-2,6-diaminopimeloyl-D-alanyl-D-alanine + UDP-N-acetyl-alpha-D-glucosamine = di-trans,octa-cis-undecaprenyl diphospho-[N-acetyl-alpha-D-glucosaminyl-(1-&gt;4)]-N-acetyl-alpha-D-muramoyl-L-alanyl-D-glutamyl-meso-2,6-diaminopimeloyl-D-alanyl-D-alanine + UDP + H(+)</text>
        <dbReference type="Rhea" id="RHEA:31227"/>
        <dbReference type="ChEBI" id="CHEBI:15378"/>
        <dbReference type="ChEBI" id="CHEBI:57705"/>
        <dbReference type="ChEBI" id="CHEBI:58223"/>
        <dbReference type="ChEBI" id="CHEBI:61387"/>
        <dbReference type="ChEBI" id="CHEBI:61388"/>
        <dbReference type="EC" id="2.4.1.227"/>
    </reaction>
</comment>
<evidence type="ECO:0000256" key="6">
    <source>
        <dbReference type="ARBA" id="ARBA00022984"/>
    </source>
</evidence>
<dbReference type="Gene3D" id="3.40.50.2000">
    <property type="entry name" value="Glycogen Phosphorylase B"/>
    <property type="match status" value="2"/>
</dbReference>